<evidence type="ECO:0000313" key="9">
    <source>
        <dbReference type="Proteomes" id="UP000216361"/>
    </source>
</evidence>
<comment type="cofactor">
    <cofactor evidence="1">
        <name>FAD</name>
        <dbReference type="ChEBI" id="CHEBI:57692"/>
    </cofactor>
</comment>
<sequence length="436" mass="47908">MTQSLDLAGIGIGPFNLSLAALLDPQTEVSARFFDRRADFAWHPGMMLPNATLQTSWLKDLVAAADPTSRYSFLAYLVATKRLYRFISAEFDAILRREFADYMGWVAGQLESLRFEQTVSAVDFGPDGLFHLTVNDTTVTARNLSLATGPVPATPAWAEGALGPNCVHSSRFLLDAPKVAGRRVIVVGGGQSGAEIVLDLLNRSDAAAPAAVTWISRRPTFAPIDEAPFTNEYFMPGYLEAFLAQPPQRKERILASQKLASDGISHATLRALYQRLYEITYLDRRRDFAALLPYRDAIALDGGSGAYRLTLRNGFDGGIETIDGAVLILATGYRIALPACLDPLRPRLSLDDDRRFVMGRDYCVTWDGPDDRRIFAQNVGRQTLGIADPQLSLMAWRSARIVNALMGRTVYAVDGDVSLLRWETAGDAGRDLKLAI</sequence>
<gene>
    <name evidence="8" type="ORF">CHR90_16240</name>
</gene>
<dbReference type="OrthoDB" id="7527071at2"/>
<dbReference type="Pfam" id="PF13434">
    <property type="entry name" value="Lys_Orn_oxgnase"/>
    <property type="match status" value="1"/>
</dbReference>
<dbReference type="EMBL" id="NOXS01000034">
    <property type="protein sequence ID" value="OYQ17494.1"/>
    <property type="molecule type" value="Genomic_DNA"/>
</dbReference>
<keyword evidence="8" id="KW-0503">Monooxygenase</keyword>
<dbReference type="RefSeq" id="WP_094410152.1">
    <property type="nucleotide sequence ID" value="NZ_BMJZ01000005.1"/>
</dbReference>
<organism evidence="8 9">
    <name type="scientific">Elstera cyanobacteriorum</name>
    <dbReference type="NCBI Taxonomy" id="2022747"/>
    <lineage>
        <taxon>Bacteria</taxon>
        <taxon>Pseudomonadati</taxon>
        <taxon>Pseudomonadota</taxon>
        <taxon>Alphaproteobacteria</taxon>
        <taxon>Rhodospirillales</taxon>
        <taxon>Rhodospirillaceae</taxon>
        <taxon>Elstera</taxon>
    </lineage>
</organism>
<evidence type="ECO:0000256" key="3">
    <source>
        <dbReference type="ARBA" id="ARBA00007588"/>
    </source>
</evidence>
<evidence type="ECO:0000256" key="1">
    <source>
        <dbReference type="ARBA" id="ARBA00001974"/>
    </source>
</evidence>
<dbReference type="AlphaFoldDB" id="A0A255XM68"/>
<name>A0A255XM68_9PROT</name>
<protein>
    <submittedName>
        <fullName evidence="8">Lysine 6-monooxygenase</fullName>
    </submittedName>
</protein>
<evidence type="ECO:0000313" key="8">
    <source>
        <dbReference type="EMBL" id="OYQ17494.1"/>
    </source>
</evidence>
<dbReference type="InterPro" id="IPR036188">
    <property type="entry name" value="FAD/NAD-bd_sf"/>
</dbReference>
<proteinExistence type="inferred from homology"/>
<comment type="pathway">
    <text evidence="2">Siderophore biosynthesis.</text>
</comment>
<evidence type="ECO:0000256" key="4">
    <source>
        <dbReference type="ARBA" id="ARBA00022630"/>
    </source>
</evidence>
<dbReference type="GO" id="GO:0004497">
    <property type="term" value="F:monooxygenase activity"/>
    <property type="evidence" value="ECO:0007669"/>
    <property type="project" value="UniProtKB-KW"/>
</dbReference>
<evidence type="ECO:0000256" key="5">
    <source>
        <dbReference type="ARBA" id="ARBA00022827"/>
    </source>
</evidence>
<dbReference type="PANTHER" id="PTHR42802:SF1">
    <property type="entry name" value="L-ORNITHINE N(5)-MONOOXYGENASE"/>
    <property type="match status" value="1"/>
</dbReference>
<evidence type="ECO:0000256" key="7">
    <source>
        <dbReference type="ARBA" id="ARBA00023002"/>
    </source>
</evidence>
<comment type="similarity">
    <text evidence="3">Belongs to the lysine N(6)-hydroxylase/L-ornithine N(5)-oxygenase family.</text>
</comment>
<reference evidence="8 9" key="1">
    <citation type="submission" date="2017-07" db="EMBL/GenBank/DDBJ databases">
        <title>Elstera cyanobacteriorum sp. nov., a novel bacterium isolated from cyanobacterial aggregates in a eutrophic lake.</title>
        <authorList>
            <person name="Cai H."/>
        </authorList>
    </citation>
    <scope>NUCLEOTIDE SEQUENCE [LARGE SCALE GENOMIC DNA]</scope>
    <source>
        <strain evidence="8 9">TH019</strain>
    </source>
</reference>
<dbReference type="InterPro" id="IPR025700">
    <property type="entry name" value="Lys/Orn_oxygenase"/>
</dbReference>
<dbReference type="PANTHER" id="PTHR42802">
    <property type="entry name" value="MONOOXYGENASE"/>
    <property type="match status" value="1"/>
</dbReference>
<accession>A0A255XM68</accession>
<dbReference type="SUPFAM" id="SSF51905">
    <property type="entry name" value="FAD/NAD(P)-binding domain"/>
    <property type="match status" value="2"/>
</dbReference>
<comment type="caution">
    <text evidence="8">The sequence shown here is derived from an EMBL/GenBank/DDBJ whole genome shotgun (WGS) entry which is preliminary data.</text>
</comment>
<keyword evidence="4" id="KW-0285">Flavoprotein</keyword>
<dbReference type="Proteomes" id="UP000216361">
    <property type="component" value="Unassembled WGS sequence"/>
</dbReference>
<evidence type="ECO:0000256" key="2">
    <source>
        <dbReference type="ARBA" id="ARBA00004924"/>
    </source>
</evidence>
<evidence type="ECO:0000256" key="6">
    <source>
        <dbReference type="ARBA" id="ARBA00022857"/>
    </source>
</evidence>
<keyword evidence="5" id="KW-0274">FAD</keyword>
<keyword evidence="6" id="KW-0521">NADP</keyword>
<keyword evidence="7" id="KW-0560">Oxidoreductase</keyword>
<keyword evidence="9" id="KW-1185">Reference proteome</keyword>
<dbReference type="Gene3D" id="3.50.50.60">
    <property type="entry name" value="FAD/NAD(P)-binding domain"/>
    <property type="match status" value="1"/>
</dbReference>